<feature type="transmembrane region" description="Helical" evidence="1">
    <location>
        <begin position="953"/>
        <end position="976"/>
    </location>
</feature>
<dbReference type="PRINTS" id="PR00702">
    <property type="entry name" value="ACRIFLAVINRP"/>
</dbReference>
<feature type="transmembrane region" description="Helical" evidence="1">
    <location>
        <begin position="334"/>
        <end position="353"/>
    </location>
</feature>
<feature type="transmembrane region" description="Helical" evidence="1">
    <location>
        <begin position="855"/>
        <end position="874"/>
    </location>
</feature>
<dbReference type="PANTHER" id="PTHR32063">
    <property type="match status" value="1"/>
</dbReference>
<dbReference type="Gene3D" id="3.30.70.1430">
    <property type="entry name" value="Multidrug efflux transporter AcrB pore domain"/>
    <property type="match status" value="2"/>
</dbReference>
<protein>
    <submittedName>
        <fullName evidence="2">Efflux RND transporter permease subunit</fullName>
    </submittedName>
</protein>
<dbReference type="Proteomes" id="UP000738517">
    <property type="component" value="Unassembled WGS sequence"/>
</dbReference>
<feature type="transmembrane region" description="Helical" evidence="1">
    <location>
        <begin position="982"/>
        <end position="1010"/>
    </location>
</feature>
<dbReference type="SUPFAM" id="SSF82714">
    <property type="entry name" value="Multidrug efflux transporter AcrB TolC docking domain, DN and DC subdomains"/>
    <property type="match status" value="2"/>
</dbReference>
<feature type="transmembrane region" description="Helical" evidence="1">
    <location>
        <begin position="463"/>
        <end position="482"/>
    </location>
</feature>
<sequence length="1049" mass="115350">MLLTDISVKRPVFGSVISLLLITFGLVAYDKLPLREYPNIDPPIVTVSTNYRGASAAIVETSITQLVEDRISGLEGIRNISSQSRDGRSTVTLEFGIGRDIDAAANDVRDRISGILNNLPEEAEPPEVQKAAGSSEVIMWLNLVSDRMGTLELTDYARRYLVDRFSVIDGVANIRIGGGKEYALRIWLDRQKLAARGLTVADIEDALRADNVELPAGSLESQSRQFSIRTQRSFVAPEDFAKLVVGAGSDGYLIRLGDVARVDLAAEEERITFRGNTQDMIGLGINRQSTANTLQVAKAVNELVDRLNPTLPEGMEIKRSYDSSVFIQASIDEVYKTLFIALLLVVLVIYLFLGSVRAMLIPALTLPVSLIGSFIVLYALGFTINLLTLLALILAIGIVVDDAIVMLENIHRRIELGEPPLKAAFLGARQVSFAIIATTAVLVSVFLPVGFLEGDLGKLFREFSIAISTAVILSSLVALTLSPMMGSKIMRKVEHEPWLVRKVGRILLSVTAFYRQVLDSWLKRPYLIAGVMVLALAGSGWLASRIPSEFAPREDRGAMFIIINGPQGASYEFMQPYMNEIEHRLMPLVAAGEIKRLLVRAPRGWGRIEDFSNGFAIVVLEDWAKRRTASAIIGDIRRRLSDLAGVRAFPVMRQPFGRGVGKPVQFVLGGGSYEELAQWRDILLDEVAVNPRLTGVDHDYKETKPQLRILIDRDRAGDLGVSLREIGQTLESMLGSRLVTTYKWRGEEYDVVIEGQRERQNTAADLSNLYVRSDRSDELIPLSSLITVTEFASAPQLNRYNRVRAITIEANLTEGYTLGEGLAYLNELVRQYLPADAVVNYKGASQDYQDSSTSVLFVFALALVVVFLVLAAQFESYIHPLVIMLTVPLATFGALLGLYFTDQSLNIYSQIGIIMLVGLAAKNGILIVEFANQLRDQGMKFEQAIVEASAARLRPIMMTAITTAAGAVPLILASGAGAETRLVIGIVVLTGILVATFFTLLVIPVVYSLLARHTSSPEFVARELEQQLAEDNTVEFKKLGKPDNRISIQ</sequence>
<keyword evidence="1" id="KW-0472">Membrane</keyword>
<comment type="caution">
    <text evidence="2">The sequence shown here is derived from an EMBL/GenBank/DDBJ whole genome shotgun (WGS) entry which is preliminary data.</text>
</comment>
<feature type="transmembrane region" description="Helical" evidence="1">
    <location>
        <begin position="12"/>
        <end position="29"/>
    </location>
</feature>
<feature type="transmembrane region" description="Helical" evidence="1">
    <location>
        <begin position="525"/>
        <end position="543"/>
    </location>
</feature>
<proteinExistence type="predicted"/>
<dbReference type="PANTHER" id="PTHR32063:SF14">
    <property type="entry name" value="BLL4319 PROTEIN"/>
    <property type="match status" value="1"/>
</dbReference>
<dbReference type="InterPro" id="IPR001036">
    <property type="entry name" value="Acrflvin-R"/>
</dbReference>
<keyword evidence="1" id="KW-1133">Transmembrane helix</keyword>
<dbReference type="Pfam" id="PF00873">
    <property type="entry name" value="ACR_tran"/>
    <property type="match status" value="1"/>
</dbReference>
<dbReference type="Gene3D" id="3.30.2090.10">
    <property type="entry name" value="Multidrug efflux transporter AcrB TolC docking domain, DN and DC subdomains"/>
    <property type="match status" value="2"/>
</dbReference>
<reference evidence="2 3" key="1">
    <citation type="journal article" date="2017" name="Int. J. Syst. Evol. Microbiol.">
        <title>Photobacterium alginatilyticum sp. nov., a marine bacterium isolated from bottom seawater.</title>
        <authorList>
            <person name="Wang X."/>
            <person name="Wang Y."/>
            <person name="Yang X."/>
            <person name="Sun H."/>
            <person name="Li B."/>
            <person name="Zhang X.H."/>
        </authorList>
    </citation>
    <scope>NUCLEOTIDE SEQUENCE [LARGE SCALE GENOMIC DNA]</scope>
    <source>
        <strain evidence="2 3">P03D4</strain>
    </source>
</reference>
<keyword evidence="3" id="KW-1185">Reference proteome</keyword>
<feature type="transmembrane region" description="Helical" evidence="1">
    <location>
        <begin position="431"/>
        <end position="451"/>
    </location>
</feature>
<keyword evidence="1" id="KW-0812">Transmembrane</keyword>
<evidence type="ECO:0000313" key="3">
    <source>
        <dbReference type="Proteomes" id="UP000738517"/>
    </source>
</evidence>
<dbReference type="Gene3D" id="3.30.70.1320">
    <property type="entry name" value="Multidrug efflux transporter AcrB pore domain like"/>
    <property type="match status" value="1"/>
</dbReference>
<dbReference type="Gene3D" id="1.20.1640.10">
    <property type="entry name" value="Multidrug efflux transporter AcrB transmembrane domain"/>
    <property type="match status" value="2"/>
</dbReference>
<dbReference type="EMBL" id="RSEJ01000006">
    <property type="protein sequence ID" value="NBI52528.1"/>
    <property type="molecule type" value="Genomic_DNA"/>
</dbReference>
<accession>A0ABW9YFS8</accession>
<dbReference type="InterPro" id="IPR027463">
    <property type="entry name" value="AcrB_DN_DC_subdom"/>
</dbReference>
<evidence type="ECO:0000313" key="2">
    <source>
        <dbReference type="EMBL" id="NBI52528.1"/>
    </source>
</evidence>
<feature type="transmembrane region" description="Helical" evidence="1">
    <location>
        <begin position="881"/>
        <end position="901"/>
    </location>
</feature>
<name>A0ABW9YFS8_9GAMM</name>
<dbReference type="SUPFAM" id="SSF82866">
    <property type="entry name" value="Multidrug efflux transporter AcrB transmembrane domain"/>
    <property type="match status" value="2"/>
</dbReference>
<dbReference type="Gene3D" id="3.30.70.1440">
    <property type="entry name" value="Multidrug efflux transporter AcrB pore domain"/>
    <property type="match status" value="1"/>
</dbReference>
<feature type="transmembrane region" description="Helical" evidence="1">
    <location>
        <begin position="907"/>
        <end position="932"/>
    </location>
</feature>
<evidence type="ECO:0000256" key="1">
    <source>
        <dbReference type="SAM" id="Phobius"/>
    </source>
</evidence>
<organism evidence="2 3">
    <name type="scientific">Photobacterium alginatilyticum</name>
    <dbReference type="NCBI Taxonomy" id="1775171"/>
    <lineage>
        <taxon>Bacteria</taxon>
        <taxon>Pseudomonadati</taxon>
        <taxon>Pseudomonadota</taxon>
        <taxon>Gammaproteobacteria</taxon>
        <taxon>Vibrionales</taxon>
        <taxon>Vibrionaceae</taxon>
        <taxon>Photobacterium</taxon>
    </lineage>
</organism>
<gene>
    <name evidence="2" type="ORF">EIZ48_08070</name>
</gene>
<dbReference type="RefSeq" id="WP_160649962.1">
    <property type="nucleotide sequence ID" value="NZ_RSEJ01000006.1"/>
</dbReference>
<dbReference type="SUPFAM" id="SSF82693">
    <property type="entry name" value="Multidrug efflux transporter AcrB pore domain, PN1, PN2, PC1 and PC2 subdomains"/>
    <property type="match status" value="3"/>
</dbReference>